<organism evidence="11 12">
    <name type="scientific">Acidomonas methanolica NBRC 104435</name>
    <dbReference type="NCBI Taxonomy" id="1231351"/>
    <lineage>
        <taxon>Bacteria</taxon>
        <taxon>Pseudomonadati</taxon>
        <taxon>Pseudomonadota</taxon>
        <taxon>Alphaproteobacteria</taxon>
        <taxon>Acetobacterales</taxon>
        <taxon>Acetobacteraceae</taxon>
        <taxon>Acidomonas</taxon>
    </lineage>
</organism>
<dbReference type="UniPathway" id="UPA00538">
    <property type="reaction ID" value="UER00592"/>
</dbReference>
<evidence type="ECO:0000256" key="4">
    <source>
        <dbReference type="ARBA" id="ARBA00024732"/>
    </source>
</evidence>
<comment type="catalytic activity">
    <reaction evidence="5 6">
        <text>octanoyl-[ACP] + L-lysyl-[protein] = N(6)-octanoyl-L-lysyl-[protein] + holo-[ACP] + H(+)</text>
        <dbReference type="Rhea" id="RHEA:17665"/>
        <dbReference type="Rhea" id="RHEA-COMP:9636"/>
        <dbReference type="Rhea" id="RHEA-COMP:9685"/>
        <dbReference type="Rhea" id="RHEA-COMP:9752"/>
        <dbReference type="Rhea" id="RHEA-COMP:9928"/>
        <dbReference type="ChEBI" id="CHEBI:15378"/>
        <dbReference type="ChEBI" id="CHEBI:29969"/>
        <dbReference type="ChEBI" id="CHEBI:64479"/>
        <dbReference type="ChEBI" id="CHEBI:78463"/>
        <dbReference type="ChEBI" id="CHEBI:78809"/>
        <dbReference type="EC" id="2.3.1.181"/>
    </reaction>
</comment>
<evidence type="ECO:0000256" key="9">
    <source>
        <dbReference type="PIRSR" id="PIRSR016262-3"/>
    </source>
</evidence>
<dbReference type="EMBL" id="BAND01000041">
    <property type="protein sequence ID" value="GAJ28974.1"/>
    <property type="molecule type" value="Genomic_DNA"/>
</dbReference>
<comment type="miscellaneous">
    <text evidence="5">In the reaction, the free carboxyl group of octanoic acid is attached via an amide linkage to the epsilon-amino group of a specific lysine residue of lipoyl domains of lipoate-dependent enzymes.</text>
</comment>
<keyword evidence="12" id="KW-1185">Reference proteome</keyword>
<dbReference type="EC" id="2.3.1.181" evidence="5 6"/>
<evidence type="ECO:0000256" key="3">
    <source>
        <dbReference type="ARBA" id="ARBA00023315"/>
    </source>
</evidence>
<keyword evidence="2 5" id="KW-0808">Transferase</keyword>
<protein>
    <recommendedName>
        <fullName evidence="5 6">Octanoyltransferase</fullName>
        <ecNumber evidence="5 6">2.3.1.181</ecNumber>
    </recommendedName>
    <alternativeName>
        <fullName evidence="5">Lipoate-protein ligase B</fullName>
    </alternativeName>
    <alternativeName>
        <fullName evidence="5">Lipoyl/octanoyl transferase</fullName>
    </alternativeName>
    <alternativeName>
        <fullName evidence="5">Octanoyl-[acyl-carrier-protein]-protein N-octanoyltransferase</fullName>
    </alternativeName>
</protein>
<evidence type="ECO:0000256" key="8">
    <source>
        <dbReference type="PIRSR" id="PIRSR016262-2"/>
    </source>
</evidence>
<keyword evidence="3 5" id="KW-0012">Acyltransferase</keyword>
<evidence type="ECO:0000313" key="11">
    <source>
        <dbReference type="EMBL" id="GAJ28974.1"/>
    </source>
</evidence>
<gene>
    <name evidence="5" type="primary">lipB</name>
    <name evidence="11" type="ORF">Amme_041_008</name>
</gene>
<dbReference type="PIRSF" id="PIRSF016262">
    <property type="entry name" value="LPLase"/>
    <property type="match status" value="1"/>
</dbReference>
<proteinExistence type="inferred from homology"/>
<evidence type="ECO:0000259" key="10">
    <source>
        <dbReference type="PROSITE" id="PS51733"/>
    </source>
</evidence>
<dbReference type="Gene3D" id="3.30.930.10">
    <property type="entry name" value="Bira Bifunctional Protein, Domain 2"/>
    <property type="match status" value="1"/>
</dbReference>
<dbReference type="RefSeq" id="WP_042058228.1">
    <property type="nucleotide sequence ID" value="NZ_BAND01000041.1"/>
</dbReference>
<dbReference type="InterPro" id="IPR045864">
    <property type="entry name" value="aa-tRNA-synth_II/BPL/LPL"/>
</dbReference>
<dbReference type="Proteomes" id="UP000019760">
    <property type="component" value="Unassembled WGS sequence"/>
</dbReference>
<dbReference type="OrthoDB" id="9787061at2"/>
<accession>A0A023D4H1</accession>
<dbReference type="HAMAP" id="MF_00013">
    <property type="entry name" value="LipB"/>
    <property type="match status" value="1"/>
</dbReference>
<keyword evidence="5" id="KW-0963">Cytoplasm</keyword>
<feature type="binding site" evidence="5 8">
    <location>
        <begin position="168"/>
        <end position="170"/>
    </location>
    <ligand>
        <name>substrate</name>
    </ligand>
</feature>
<dbReference type="InterPro" id="IPR000544">
    <property type="entry name" value="Octanoyltransferase"/>
</dbReference>
<dbReference type="NCBIfam" id="TIGR00214">
    <property type="entry name" value="lipB"/>
    <property type="match status" value="1"/>
</dbReference>
<feature type="binding site" evidence="5 8">
    <location>
        <begin position="155"/>
        <end position="157"/>
    </location>
    <ligand>
        <name>substrate</name>
    </ligand>
</feature>
<dbReference type="GO" id="GO:0016874">
    <property type="term" value="F:ligase activity"/>
    <property type="evidence" value="ECO:0007669"/>
    <property type="project" value="UniProtKB-KW"/>
</dbReference>
<comment type="subcellular location">
    <subcellularLocation>
        <location evidence="5">Cytoplasm</location>
    </subcellularLocation>
</comment>
<dbReference type="GO" id="GO:0009249">
    <property type="term" value="P:protein lipoylation"/>
    <property type="evidence" value="ECO:0007669"/>
    <property type="project" value="InterPro"/>
</dbReference>
<dbReference type="NCBIfam" id="NF010921">
    <property type="entry name" value="PRK14341.1"/>
    <property type="match status" value="1"/>
</dbReference>
<feature type="domain" description="BPL/LPL catalytic" evidence="10">
    <location>
        <begin position="38"/>
        <end position="224"/>
    </location>
</feature>
<dbReference type="PANTHER" id="PTHR10993:SF7">
    <property type="entry name" value="LIPOYLTRANSFERASE 2, MITOCHONDRIAL-RELATED"/>
    <property type="match status" value="1"/>
</dbReference>
<evidence type="ECO:0000256" key="1">
    <source>
        <dbReference type="ARBA" id="ARBA00004821"/>
    </source>
</evidence>
<sequence>MTENDIFSRIAWARSDTPVPYEKAVDFMENRARAISEGKAGELLWSLEHPALFTAGTSARPEHLTNPRNLPTHKAGRGGQWTYHGPGQRLVYVMLDLTRPHGAVPPRDLRAFVAALERWIIAALAAFDVRGETRDGRVGVWVTDPLTRREAKIAALGIRVSRWASWHGVSVNLDPDLTDFEGIVPCGISEFGVTSLARFQPGLTMADLDSALETAWADIFRQTPLATPQPEETGCTS</sequence>
<dbReference type="Pfam" id="PF21948">
    <property type="entry name" value="LplA-B_cat"/>
    <property type="match status" value="1"/>
</dbReference>
<dbReference type="CDD" id="cd16444">
    <property type="entry name" value="LipB"/>
    <property type="match status" value="1"/>
</dbReference>
<reference evidence="11 12" key="2">
    <citation type="journal article" date="2014" name="FEMS Microbiol. Lett.">
        <title>Draft genomic DNA sequence of the facultatively methylotrophic bacterium Acidomonas methanolica type strain MB58.</title>
        <authorList>
            <person name="Higashiura N."/>
            <person name="Hadano H."/>
            <person name="Hirakawa H."/>
            <person name="Matsutani M."/>
            <person name="Takabe S."/>
            <person name="Matsushita K."/>
            <person name="Azuma Y."/>
        </authorList>
    </citation>
    <scope>NUCLEOTIDE SEQUENCE [LARGE SCALE GENOMIC DNA]</scope>
    <source>
        <strain evidence="11 12">MB58</strain>
    </source>
</reference>
<dbReference type="InterPro" id="IPR004143">
    <property type="entry name" value="BPL_LPL_catalytic"/>
</dbReference>
<evidence type="ECO:0000256" key="7">
    <source>
        <dbReference type="PIRSR" id="PIRSR016262-1"/>
    </source>
</evidence>
<comment type="caution">
    <text evidence="11">The sequence shown here is derived from an EMBL/GenBank/DDBJ whole genome shotgun (WGS) entry which is preliminary data.</text>
</comment>
<evidence type="ECO:0000256" key="5">
    <source>
        <dbReference type="HAMAP-Rule" id="MF_00013"/>
    </source>
</evidence>
<comment type="pathway">
    <text evidence="1 5 6">Protein modification; protein lipoylation via endogenous pathway; protein N(6)-(lipoyl)lysine from octanoyl-[acyl-carrier-protein]: step 1/2.</text>
</comment>
<dbReference type="PROSITE" id="PS51733">
    <property type="entry name" value="BPL_LPL_CATALYTIC"/>
    <property type="match status" value="1"/>
</dbReference>
<evidence type="ECO:0000256" key="6">
    <source>
        <dbReference type="PIRNR" id="PIRNR016262"/>
    </source>
</evidence>
<feature type="binding site" evidence="5 8">
    <location>
        <begin position="77"/>
        <end position="84"/>
    </location>
    <ligand>
        <name>substrate</name>
    </ligand>
</feature>
<evidence type="ECO:0000256" key="2">
    <source>
        <dbReference type="ARBA" id="ARBA00022679"/>
    </source>
</evidence>
<reference evidence="12" key="1">
    <citation type="journal article" date="2014" name="FEMS Microbiol. Lett.">
        <title>Draft Genomic DNA Sequence of the Facultatively Methylotrophic Bacterium Acidomonas methanolica type strain MB58.</title>
        <authorList>
            <person name="Higashiura N."/>
            <person name="Hadano H."/>
            <person name="Hirakawa H."/>
            <person name="Matsutani M."/>
            <person name="Takabe S."/>
            <person name="Matsushita K."/>
            <person name="Azuma Y."/>
        </authorList>
    </citation>
    <scope>NUCLEOTIDE SEQUENCE [LARGE SCALE GENOMIC DNA]</scope>
    <source>
        <strain evidence="12">MB58</strain>
    </source>
</reference>
<comment type="function">
    <text evidence="4 5 6">Catalyzes the transfer of endogenously produced octanoic acid from octanoyl-acyl-carrier-protein onto the lipoyl domains of lipoate-dependent enzymes. Lipoyl-ACP can also act as a substrate although octanoyl-ACP is likely to be the physiological substrate.</text>
</comment>
<feature type="site" description="Lowers pKa of active site Cys" evidence="5 9">
    <location>
        <position position="152"/>
    </location>
</feature>
<dbReference type="AlphaFoldDB" id="A0A023D4H1"/>
<name>A0A023D4H1_ACIMT</name>
<dbReference type="SUPFAM" id="SSF55681">
    <property type="entry name" value="Class II aaRS and biotin synthetases"/>
    <property type="match status" value="1"/>
</dbReference>
<dbReference type="GO" id="GO:0033819">
    <property type="term" value="F:lipoyl(octanoyl) transferase activity"/>
    <property type="evidence" value="ECO:0007669"/>
    <property type="project" value="UniProtKB-EC"/>
</dbReference>
<dbReference type="InterPro" id="IPR020605">
    <property type="entry name" value="Octanoyltransferase_CS"/>
</dbReference>
<keyword evidence="11" id="KW-0436">Ligase</keyword>
<comment type="similarity">
    <text evidence="5 6">Belongs to the LipB family.</text>
</comment>
<dbReference type="PROSITE" id="PS01313">
    <property type="entry name" value="LIPB"/>
    <property type="match status" value="1"/>
</dbReference>
<dbReference type="PANTHER" id="PTHR10993">
    <property type="entry name" value="OCTANOYLTRANSFERASE"/>
    <property type="match status" value="1"/>
</dbReference>
<evidence type="ECO:0000313" key="12">
    <source>
        <dbReference type="Proteomes" id="UP000019760"/>
    </source>
</evidence>
<dbReference type="GO" id="GO:0005737">
    <property type="term" value="C:cytoplasm"/>
    <property type="evidence" value="ECO:0007669"/>
    <property type="project" value="UniProtKB-SubCell"/>
</dbReference>
<feature type="active site" description="Acyl-thioester intermediate" evidence="5 7">
    <location>
        <position position="186"/>
    </location>
</feature>